<dbReference type="SUPFAM" id="SSF55136">
    <property type="entry name" value="Probable bacterial effector-binding domain"/>
    <property type="match status" value="1"/>
</dbReference>
<dbReference type="PANTHER" id="PTHR36444">
    <property type="entry name" value="TRANSCRIPTIONAL REGULATOR PROTEIN YOBU-RELATED"/>
    <property type="match status" value="1"/>
</dbReference>
<dbReference type="EMBL" id="JRLX01000003">
    <property type="protein sequence ID" value="KGO87862.1"/>
    <property type="molecule type" value="Genomic_DNA"/>
</dbReference>
<dbReference type="RefSeq" id="WP_020212655.1">
    <property type="nucleotide sequence ID" value="NZ_JRLX01000003.1"/>
</dbReference>
<dbReference type="PANTHER" id="PTHR36444:SF2">
    <property type="entry name" value="TRANSCRIPTIONAL REGULATOR PROTEIN YOBU-RELATED"/>
    <property type="match status" value="1"/>
</dbReference>
<dbReference type="InterPro" id="IPR029441">
    <property type="entry name" value="Cass2"/>
</dbReference>
<dbReference type="Pfam" id="PF14526">
    <property type="entry name" value="Cass2"/>
    <property type="match status" value="1"/>
</dbReference>
<evidence type="ECO:0000313" key="2">
    <source>
        <dbReference type="EMBL" id="KGO87862.1"/>
    </source>
</evidence>
<feature type="domain" description="AraC effector-binding" evidence="1">
    <location>
        <begin position="1"/>
        <end position="151"/>
    </location>
</feature>
<keyword evidence="3" id="KW-1185">Reference proteome</keyword>
<dbReference type="OrthoDB" id="9801008at2"/>
<dbReference type="InterPro" id="IPR010499">
    <property type="entry name" value="AraC_E-bd"/>
</dbReference>
<dbReference type="InterPro" id="IPR011256">
    <property type="entry name" value="Reg_factor_effector_dom_sf"/>
</dbReference>
<name>A0A0A2M5D1_9FLAO</name>
<dbReference type="Gene3D" id="3.20.80.10">
    <property type="entry name" value="Regulatory factor, effector binding domain"/>
    <property type="match status" value="1"/>
</dbReference>
<comment type="caution">
    <text evidence="2">The sequence shown here is derived from an EMBL/GenBank/DDBJ whole genome shotgun (WGS) entry which is preliminary data.</text>
</comment>
<reference evidence="2 3" key="1">
    <citation type="submission" date="2013-09" db="EMBL/GenBank/DDBJ databases">
        <authorList>
            <person name="Zeng Z."/>
            <person name="Chen C."/>
        </authorList>
    </citation>
    <scope>NUCLEOTIDE SEQUENCE [LARGE SCALE GENOMIC DNA]</scope>
    <source>
        <strain evidence="2 3">WB 3.3-2</strain>
    </source>
</reference>
<dbReference type="eggNOG" id="COG3708">
    <property type="taxonomic scope" value="Bacteria"/>
</dbReference>
<accession>A0A0A2M5D1</accession>
<evidence type="ECO:0000313" key="3">
    <source>
        <dbReference type="Proteomes" id="UP000030152"/>
    </source>
</evidence>
<evidence type="ECO:0000259" key="1">
    <source>
        <dbReference type="SMART" id="SM00871"/>
    </source>
</evidence>
<dbReference type="SMART" id="SM00871">
    <property type="entry name" value="AraC_E_bind"/>
    <property type="match status" value="1"/>
</dbReference>
<organism evidence="2 3">
    <name type="scientific">Flavobacterium rivuli WB 3.3-2 = DSM 21788</name>
    <dbReference type="NCBI Taxonomy" id="1121895"/>
    <lineage>
        <taxon>Bacteria</taxon>
        <taxon>Pseudomonadati</taxon>
        <taxon>Bacteroidota</taxon>
        <taxon>Flavobacteriia</taxon>
        <taxon>Flavobacteriales</taxon>
        <taxon>Flavobacteriaceae</taxon>
        <taxon>Flavobacterium</taxon>
    </lineage>
</organism>
<dbReference type="AlphaFoldDB" id="A0A0A2M5D1"/>
<proteinExistence type="predicted"/>
<dbReference type="InterPro" id="IPR053182">
    <property type="entry name" value="YobU-like_regulator"/>
</dbReference>
<sequence>MTPKENFKLTGLKLDKKTFNAIGQAAIDCGALWQKFMGEAVADKITDKLSTDIYAVYFEYEGDHTQPYSFFIGCIVDADTETPNGLQSIEIPNQKYAIVTAKGKMPECVANAWQEIWKSDVDRVYGYDFEVYNELSADWENAIVDIYLSVK</sequence>
<gene>
    <name evidence="2" type="ORF">Q765_05095</name>
</gene>
<dbReference type="STRING" id="1121895.GCA_000378485_01511"/>
<protein>
    <submittedName>
        <fullName evidence="2">Transcriptional regulator</fullName>
    </submittedName>
</protein>
<dbReference type="Proteomes" id="UP000030152">
    <property type="component" value="Unassembled WGS sequence"/>
</dbReference>